<feature type="compositionally biased region" description="Basic and acidic residues" evidence="3">
    <location>
        <begin position="552"/>
        <end position="564"/>
    </location>
</feature>
<dbReference type="SMART" id="SM00028">
    <property type="entry name" value="TPR"/>
    <property type="match status" value="3"/>
</dbReference>
<reference evidence="4" key="1">
    <citation type="submission" date="2022-08" db="UniProtKB">
        <authorList>
            <consortium name="EnsemblMetazoa"/>
        </authorList>
    </citation>
    <scope>IDENTIFICATION</scope>
    <source>
        <strain evidence="4">EBRO</strain>
    </source>
</reference>
<feature type="compositionally biased region" description="Basic and acidic residues" evidence="3">
    <location>
        <begin position="1132"/>
        <end position="1141"/>
    </location>
</feature>
<proteinExistence type="predicted"/>
<feature type="region of interest" description="Disordered" evidence="3">
    <location>
        <begin position="830"/>
        <end position="1219"/>
    </location>
</feature>
<feature type="compositionally biased region" description="Basic residues" evidence="3">
    <location>
        <begin position="459"/>
        <end position="470"/>
    </location>
</feature>
<dbReference type="EnsemblMetazoa" id="AATE006219-RA">
    <property type="protein sequence ID" value="AATE006219-PA.1"/>
    <property type="gene ID" value="AATE006219"/>
</dbReference>
<dbReference type="PROSITE" id="PS50005">
    <property type="entry name" value="TPR"/>
    <property type="match status" value="3"/>
</dbReference>
<feature type="compositionally biased region" description="Basic and acidic residues" evidence="3">
    <location>
        <begin position="914"/>
        <end position="925"/>
    </location>
</feature>
<feature type="compositionally biased region" description="Basic residues" evidence="3">
    <location>
        <begin position="854"/>
        <end position="899"/>
    </location>
</feature>
<dbReference type="SUPFAM" id="SSF48452">
    <property type="entry name" value="TPR-like"/>
    <property type="match status" value="1"/>
</dbReference>
<feature type="compositionally biased region" description="Low complexity" evidence="3">
    <location>
        <begin position="713"/>
        <end position="742"/>
    </location>
</feature>
<dbReference type="VEuPathDB" id="VectorBase:AATE006219"/>
<feature type="compositionally biased region" description="Basic and acidic residues" evidence="3">
    <location>
        <begin position="1237"/>
        <end position="1251"/>
    </location>
</feature>
<dbReference type="InterPro" id="IPR011990">
    <property type="entry name" value="TPR-like_helical_dom_sf"/>
</dbReference>
<protein>
    <submittedName>
        <fullName evidence="4">TPR_REGION domain-containing protein</fullName>
    </submittedName>
</protein>
<dbReference type="Pfam" id="PF13181">
    <property type="entry name" value="TPR_8"/>
    <property type="match status" value="1"/>
</dbReference>
<sequence length="1263" mass="139031">MNNMTQPSHISRALLERTLGYHGKPFQKIWETSRREDELQRIGIGNDPDFTVYTARSKHLTLKDRAKRLKLHQFMVKNADTLFDYALSIKPQRKLQGEYQECTQFAIPPMEVFLGPDTVEKAEQLLKNVQPGDVLYGAVVPKHNHNPNHGITLKPLLIIGNVTYCVRNLSIKATIAPTMMAPSVETVSGLVKSYQTANIIICCEVIDVAADARRLYCSTWRSAKSDRVPASIEYGLVKEDDIPSPYKLVLNRRDESYQDFLEQSPSFRDPSFTEELYRKVGLDSGEFYTNMSSMKGRYPSQEYAGELRNSQNSKWAFRSVAQGIEHFKEGRHSEAFQCLNKALNMDPRNVEGLVARGALYANSGSFKKAVDDFEAALKLNPAHANARKYMGETLVALGRSYEDENRFEEARKAYQDCLNIIPHHEEAQNSLDFLKTKPPYGKQIVEPTELELPDSSGSRNKKRKRSKNEKKVKPPPLSPLSKRMIAGRGGAPPSGELVGYPIGQRSVFGQNSGHVQPGLDDYEQQVRMFLETPRDEEDYEEKVRRFVAEASKYQKERKQLEDKSKKKKKKEEKKAKKESKKKRKSDEKKKSKKKDKSGGGGDDDALDKDKLREALKIFENFPVLDELGSKLSEYYAKIEKQQSTSGSVAEALSAILGTGAGSSAGAGSSRAKPAELPVNLERGGGPSAADDNNKDGKWRMMFNKDKRPTGKEPVPAGPSSAAASSSSIGVGSKQQPQQQQQQYPFSNDSDEESAGGGGPYGAPKIQPYVDARGSRFGGGGGSRYDDHRGGRGGSVEKMKPSSANMVKSGPVVLDKFGNFRLATAETMTTAAGGAGAGGSKPPEPSVAPPGSSSRRSRSKSRHRTYGSSRSRSRSRSERRRSRSGSFRRRFSRSRSRSFSRSRSGSYSRSRSRSRSFERRRFDRRIYRGGRGGGGGGYGGGDRMGSFGGNRFNNPRGHYRRGGFRDFRDNRFMGGRGGGGGGGGGGRDRPPFRPRYRGRFQRSYSRSTSKSPDRRPISPGDDRHSRRDHSRRGDSRDRSMMAQGRGGGGGADSRERSSPPPSRRGSSRADSRENQRGDSRHRRSEDREPPSRRRSKDDAASSAANSKAERNVDSKVGGEDEAATNDSSPAASPRKDAGGKDQRRARRSSSAASHNSSGSARIPPDVEGRWADEPSEDGGAARRRDADNGADEHRSRKGSPSSEAGQGGGGSHSSAVAAVADDATLEELEKMLTKARKERKEDMLERNKDLLKKNSSGGGSGSGF</sequence>
<feature type="compositionally biased region" description="Basic residues" evidence="3">
    <location>
        <begin position="565"/>
        <end position="583"/>
    </location>
</feature>
<evidence type="ECO:0000256" key="3">
    <source>
        <dbReference type="SAM" id="MobiDB-lite"/>
    </source>
</evidence>
<dbReference type="InterPro" id="IPR013105">
    <property type="entry name" value="TPR_2"/>
</dbReference>
<feature type="compositionally biased region" description="Gly residues" evidence="3">
    <location>
        <begin position="928"/>
        <end position="947"/>
    </location>
</feature>
<feature type="region of interest" description="Disordered" evidence="3">
    <location>
        <begin position="552"/>
        <end position="607"/>
    </location>
</feature>
<dbReference type="InterPro" id="IPR039190">
    <property type="entry name" value="TTC14"/>
</dbReference>
<feature type="compositionally biased region" description="Basic and acidic residues" evidence="3">
    <location>
        <begin position="691"/>
        <end position="710"/>
    </location>
</feature>
<organism evidence="4">
    <name type="scientific">Anopheles atroparvus</name>
    <name type="common">European mosquito</name>
    <dbReference type="NCBI Taxonomy" id="41427"/>
    <lineage>
        <taxon>Eukaryota</taxon>
        <taxon>Metazoa</taxon>
        <taxon>Ecdysozoa</taxon>
        <taxon>Arthropoda</taxon>
        <taxon>Hexapoda</taxon>
        <taxon>Insecta</taxon>
        <taxon>Pterygota</taxon>
        <taxon>Neoptera</taxon>
        <taxon>Endopterygota</taxon>
        <taxon>Diptera</taxon>
        <taxon>Nematocera</taxon>
        <taxon>Culicoidea</taxon>
        <taxon>Culicidae</taxon>
        <taxon>Anophelinae</taxon>
        <taxon>Anopheles</taxon>
    </lineage>
</organism>
<evidence type="ECO:0000256" key="2">
    <source>
        <dbReference type="ARBA" id="ARBA00022803"/>
    </source>
</evidence>
<name>A0A182IVD8_ANOAO</name>
<feature type="compositionally biased region" description="Gly residues" evidence="3">
    <location>
        <begin position="973"/>
        <end position="984"/>
    </location>
</feature>
<dbReference type="STRING" id="41427.A0A182IVD8"/>
<dbReference type="PROSITE" id="PS50293">
    <property type="entry name" value="TPR_REGION"/>
    <property type="match status" value="1"/>
</dbReference>
<dbReference type="Gene3D" id="1.25.40.10">
    <property type="entry name" value="Tetratricopeptide repeat domain"/>
    <property type="match status" value="1"/>
</dbReference>
<feature type="compositionally biased region" description="Basic and acidic residues" evidence="3">
    <location>
        <begin position="783"/>
        <end position="799"/>
    </location>
</feature>
<accession>A0A182IVD8</accession>
<keyword evidence="2" id="KW-0802">TPR repeat</keyword>
<dbReference type="AlphaFoldDB" id="A0A182IVD8"/>
<dbReference type="PANTHER" id="PTHR23184:SF9">
    <property type="entry name" value="TETRATRICOPEPTIDE REPEAT PROTEIN 14"/>
    <property type="match status" value="1"/>
</dbReference>
<keyword evidence="1" id="KW-0677">Repeat</keyword>
<evidence type="ECO:0000313" key="4">
    <source>
        <dbReference type="EnsemblMetazoa" id="AATE006219-PA.1"/>
    </source>
</evidence>
<feature type="compositionally biased region" description="Basic and acidic residues" evidence="3">
    <location>
        <begin position="1106"/>
        <end position="1117"/>
    </location>
</feature>
<dbReference type="Pfam" id="PF07719">
    <property type="entry name" value="TPR_2"/>
    <property type="match status" value="1"/>
</dbReference>
<feature type="region of interest" description="Disordered" evidence="3">
    <location>
        <begin position="1232"/>
        <end position="1263"/>
    </location>
</feature>
<evidence type="ECO:0000256" key="1">
    <source>
        <dbReference type="ARBA" id="ARBA00022737"/>
    </source>
</evidence>
<feature type="compositionally biased region" description="Low complexity" evidence="3">
    <location>
        <begin position="1147"/>
        <end position="1160"/>
    </location>
</feature>
<feature type="region of interest" description="Disordered" evidence="3">
    <location>
        <begin position="444"/>
        <end position="498"/>
    </location>
</feature>
<feature type="compositionally biased region" description="Basic and acidic residues" evidence="3">
    <location>
        <begin position="1178"/>
        <end position="1193"/>
    </location>
</feature>
<dbReference type="InterPro" id="IPR019734">
    <property type="entry name" value="TPR_rpt"/>
</dbReference>
<feature type="compositionally biased region" description="Basic and acidic residues" evidence="3">
    <location>
        <begin position="1066"/>
        <end position="1098"/>
    </location>
</feature>
<dbReference type="PANTHER" id="PTHR23184">
    <property type="entry name" value="TETRATRICOPEPTIDE REPEAT PROTEIN 14"/>
    <property type="match status" value="1"/>
</dbReference>
<feature type="region of interest" description="Disordered" evidence="3">
    <location>
        <begin position="658"/>
        <end position="811"/>
    </location>
</feature>
<feature type="compositionally biased region" description="Basic and acidic residues" evidence="3">
    <location>
        <begin position="1010"/>
        <end position="1038"/>
    </location>
</feature>